<evidence type="ECO:0008006" key="5">
    <source>
        <dbReference type="Google" id="ProtNLM"/>
    </source>
</evidence>
<feature type="coiled-coil region" evidence="1">
    <location>
        <begin position="104"/>
        <end position="168"/>
    </location>
</feature>
<feature type="non-terminal residue" evidence="3">
    <location>
        <position position="1"/>
    </location>
</feature>
<sequence>EVQDLKRLLDEELLGAGEKRRAAGELVREIANMEEDQDYVDRRGQREVADARSALEKLAAQQQELRVCHLQAEEWVGAVREALQQQRQDQLRLHEEMRAGDAWVEQLQKRVEELLPELQCLEEEEKALARGASITDAARARRRAESQLRLLQEEVAARDREYAELLEQGALLGYHPTQDPDTDASESTE</sequence>
<proteinExistence type="predicted"/>
<name>A0ABN9YF74_9DINO</name>
<evidence type="ECO:0000313" key="4">
    <source>
        <dbReference type="Proteomes" id="UP001189429"/>
    </source>
</evidence>
<reference evidence="3" key="1">
    <citation type="submission" date="2023-10" db="EMBL/GenBank/DDBJ databases">
        <authorList>
            <person name="Chen Y."/>
            <person name="Shah S."/>
            <person name="Dougan E. K."/>
            <person name="Thang M."/>
            <person name="Chan C."/>
        </authorList>
    </citation>
    <scope>NUCLEOTIDE SEQUENCE [LARGE SCALE GENOMIC DNA]</scope>
</reference>
<dbReference type="EMBL" id="CAUYUJ010022592">
    <property type="protein sequence ID" value="CAK0911496.1"/>
    <property type="molecule type" value="Genomic_DNA"/>
</dbReference>
<accession>A0ABN9YF74</accession>
<keyword evidence="4" id="KW-1185">Reference proteome</keyword>
<feature type="compositionally biased region" description="Acidic residues" evidence="2">
    <location>
        <begin position="180"/>
        <end position="189"/>
    </location>
</feature>
<protein>
    <recommendedName>
        <fullName evidence="5">Centrosomal protein of 162 kDa</fullName>
    </recommendedName>
</protein>
<dbReference type="Proteomes" id="UP001189429">
    <property type="component" value="Unassembled WGS sequence"/>
</dbReference>
<gene>
    <name evidence="3" type="ORF">PCOR1329_LOCUS85355</name>
</gene>
<comment type="caution">
    <text evidence="3">The sequence shown here is derived from an EMBL/GenBank/DDBJ whole genome shotgun (WGS) entry which is preliminary data.</text>
</comment>
<feature type="region of interest" description="Disordered" evidence="2">
    <location>
        <begin position="169"/>
        <end position="189"/>
    </location>
</feature>
<evidence type="ECO:0000256" key="2">
    <source>
        <dbReference type="SAM" id="MobiDB-lite"/>
    </source>
</evidence>
<keyword evidence="1" id="KW-0175">Coiled coil</keyword>
<evidence type="ECO:0000313" key="3">
    <source>
        <dbReference type="EMBL" id="CAK0911496.1"/>
    </source>
</evidence>
<organism evidence="3 4">
    <name type="scientific">Prorocentrum cordatum</name>
    <dbReference type="NCBI Taxonomy" id="2364126"/>
    <lineage>
        <taxon>Eukaryota</taxon>
        <taxon>Sar</taxon>
        <taxon>Alveolata</taxon>
        <taxon>Dinophyceae</taxon>
        <taxon>Prorocentrales</taxon>
        <taxon>Prorocentraceae</taxon>
        <taxon>Prorocentrum</taxon>
    </lineage>
</organism>
<evidence type="ECO:0000256" key="1">
    <source>
        <dbReference type="SAM" id="Coils"/>
    </source>
</evidence>